<evidence type="ECO:0000256" key="8">
    <source>
        <dbReference type="ARBA" id="ARBA00022741"/>
    </source>
</evidence>
<dbReference type="Proteomes" id="UP000256253">
    <property type="component" value="Unassembled WGS sequence"/>
</dbReference>
<dbReference type="NCBIfam" id="NF004160">
    <property type="entry name" value="PRK05627.1-3"/>
    <property type="match status" value="1"/>
</dbReference>
<keyword evidence="8 15" id="KW-0547">Nucleotide-binding</keyword>
<evidence type="ECO:0000256" key="13">
    <source>
        <dbReference type="ARBA" id="ARBA00047880"/>
    </source>
</evidence>
<dbReference type="InterPro" id="IPR004821">
    <property type="entry name" value="Cyt_trans-like"/>
</dbReference>
<dbReference type="InterPro" id="IPR015865">
    <property type="entry name" value="Riboflavin_kinase_bac/euk"/>
</dbReference>
<dbReference type="PANTHER" id="PTHR22749:SF6">
    <property type="entry name" value="RIBOFLAVIN KINASE"/>
    <property type="match status" value="1"/>
</dbReference>
<evidence type="ECO:0000256" key="5">
    <source>
        <dbReference type="ARBA" id="ARBA00022643"/>
    </source>
</evidence>
<keyword evidence="9 15" id="KW-0418">Kinase</keyword>
<evidence type="ECO:0000256" key="10">
    <source>
        <dbReference type="ARBA" id="ARBA00022827"/>
    </source>
</evidence>
<reference evidence="17 18" key="1">
    <citation type="submission" date="2018-08" db="EMBL/GenBank/DDBJ databases">
        <title>Sequencing the genomes of 1000 actinobacteria strains.</title>
        <authorList>
            <person name="Klenk H.-P."/>
        </authorList>
    </citation>
    <scope>NUCLEOTIDE SEQUENCE [LARGE SCALE GENOMIC DNA]</scope>
    <source>
        <strain evidence="17 18">DSM 22967</strain>
    </source>
</reference>
<dbReference type="EC" id="2.7.1.26" evidence="15"/>
<dbReference type="InterPro" id="IPR002606">
    <property type="entry name" value="Riboflavin_kinase_bac"/>
</dbReference>
<name>A0A3D9UXP2_9MICO</name>
<dbReference type="Gene3D" id="3.40.50.620">
    <property type="entry name" value="HUPs"/>
    <property type="match status" value="1"/>
</dbReference>
<evidence type="ECO:0000256" key="12">
    <source>
        <dbReference type="ARBA" id="ARBA00023268"/>
    </source>
</evidence>
<organism evidence="17 18">
    <name type="scientific">Calidifontibacter indicus</name>
    <dbReference type="NCBI Taxonomy" id="419650"/>
    <lineage>
        <taxon>Bacteria</taxon>
        <taxon>Bacillati</taxon>
        <taxon>Actinomycetota</taxon>
        <taxon>Actinomycetes</taxon>
        <taxon>Micrococcales</taxon>
        <taxon>Dermacoccaceae</taxon>
        <taxon>Calidifontibacter</taxon>
    </lineage>
</organism>
<gene>
    <name evidence="17" type="ORF">DFJ65_1760</name>
</gene>
<dbReference type="NCBIfam" id="TIGR00125">
    <property type="entry name" value="cyt_tran_rel"/>
    <property type="match status" value="1"/>
</dbReference>
<comment type="catalytic activity">
    <reaction evidence="13 15">
        <text>riboflavin + ATP = FMN + ADP + H(+)</text>
        <dbReference type="Rhea" id="RHEA:14357"/>
        <dbReference type="ChEBI" id="CHEBI:15378"/>
        <dbReference type="ChEBI" id="CHEBI:30616"/>
        <dbReference type="ChEBI" id="CHEBI:57986"/>
        <dbReference type="ChEBI" id="CHEBI:58210"/>
        <dbReference type="ChEBI" id="CHEBI:456216"/>
        <dbReference type="EC" id="2.7.1.26"/>
    </reaction>
</comment>
<dbReference type="SUPFAM" id="SSF82114">
    <property type="entry name" value="Riboflavin kinase-like"/>
    <property type="match status" value="1"/>
</dbReference>
<dbReference type="SMART" id="SM00904">
    <property type="entry name" value="Flavokinase"/>
    <property type="match status" value="1"/>
</dbReference>
<evidence type="ECO:0000256" key="15">
    <source>
        <dbReference type="PIRNR" id="PIRNR004491"/>
    </source>
</evidence>
<dbReference type="Pfam" id="PF06574">
    <property type="entry name" value="FAD_syn"/>
    <property type="match status" value="1"/>
</dbReference>
<comment type="catalytic activity">
    <reaction evidence="14 15">
        <text>FMN + ATP + H(+) = FAD + diphosphate</text>
        <dbReference type="Rhea" id="RHEA:17237"/>
        <dbReference type="ChEBI" id="CHEBI:15378"/>
        <dbReference type="ChEBI" id="CHEBI:30616"/>
        <dbReference type="ChEBI" id="CHEBI:33019"/>
        <dbReference type="ChEBI" id="CHEBI:57692"/>
        <dbReference type="ChEBI" id="CHEBI:58210"/>
        <dbReference type="EC" id="2.7.7.2"/>
    </reaction>
</comment>
<dbReference type="NCBIfam" id="TIGR00083">
    <property type="entry name" value="ribF"/>
    <property type="match status" value="1"/>
</dbReference>
<keyword evidence="4 15" id="KW-0285">Flavoprotein</keyword>
<keyword evidence="11 15" id="KW-0067">ATP-binding</keyword>
<sequence length="329" mass="35925">MSRTTVAAVLVISRIEDVPTDLGPTVVVMGNFDGVHRGHQALLRRVCELAAERSAAPVAVTFEPHPIAVLRPQDAPDQITDLQTRLDRLAESGVTATLVLEFTHELAAMTPEEFVEQVFVERLRATAVVCGHDTRFGARNSGDVDTLRELGADHGFEVVVINDVMADEAHHRFSSTGVRQALRDGDVTEAARMLGRPHTVTGMVVHGFERGRELGFPTANLAEDATGMVPADGVYAGYLVRPNLPAGAADHRMPAAISVGTNPTFDGTKRTVEAYVIDRTDLDLYDEVVTVEFVRRLRGNIRFEGIDPLIEQMTRDVDQARELCPDPTI</sequence>
<dbReference type="InterPro" id="IPR014729">
    <property type="entry name" value="Rossmann-like_a/b/a_fold"/>
</dbReference>
<dbReference type="GO" id="GO:0008531">
    <property type="term" value="F:riboflavin kinase activity"/>
    <property type="evidence" value="ECO:0007669"/>
    <property type="project" value="UniProtKB-UniRule"/>
</dbReference>
<dbReference type="GO" id="GO:0009398">
    <property type="term" value="P:FMN biosynthetic process"/>
    <property type="evidence" value="ECO:0007669"/>
    <property type="project" value="UniProtKB-UniRule"/>
</dbReference>
<dbReference type="CDD" id="cd02064">
    <property type="entry name" value="FAD_synthetase_N"/>
    <property type="match status" value="1"/>
</dbReference>
<dbReference type="UniPathway" id="UPA00276">
    <property type="reaction ID" value="UER00406"/>
</dbReference>
<dbReference type="GO" id="GO:0005524">
    <property type="term" value="F:ATP binding"/>
    <property type="evidence" value="ECO:0007669"/>
    <property type="project" value="UniProtKB-UniRule"/>
</dbReference>
<dbReference type="InterPro" id="IPR015864">
    <property type="entry name" value="FAD_synthase"/>
</dbReference>
<dbReference type="Gene3D" id="2.40.30.30">
    <property type="entry name" value="Riboflavin kinase-like"/>
    <property type="match status" value="1"/>
</dbReference>
<keyword evidence="10 15" id="KW-0274">FAD</keyword>
<evidence type="ECO:0000256" key="7">
    <source>
        <dbReference type="ARBA" id="ARBA00022695"/>
    </source>
</evidence>
<evidence type="ECO:0000256" key="9">
    <source>
        <dbReference type="ARBA" id="ARBA00022777"/>
    </source>
</evidence>
<dbReference type="Pfam" id="PF01687">
    <property type="entry name" value="Flavokinase"/>
    <property type="match status" value="1"/>
</dbReference>
<keyword evidence="18" id="KW-1185">Reference proteome</keyword>
<comment type="function">
    <text evidence="1">Catalyzes the phosphorylation of riboflavin to FMN followed by the adenylation of FMN to FAD.</text>
</comment>
<keyword evidence="7 15" id="KW-0548">Nucleotidyltransferase</keyword>
<dbReference type="EC" id="2.7.7.2" evidence="15"/>
<evidence type="ECO:0000256" key="6">
    <source>
        <dbReference type="ARBA" id="ARBA00022679"/>
    </source>
</evidence>
<feature type="domain" description="Riboflavin kinase" evidence="16">
    <location>
        <begin position="193"/>
        <end position="324"/>
    </location>
</feature>
<dbReference type="GO" id="GO:0006747">
    <property type="term" value="P:FAD biosynthetic process"/>
    <property type="evidence" value="ECO:0007669"/>
    <property type="project" value="UniProtKB-UniRule"/>
</dbReference>
<evidence type="ECO:0000256" key="3">
    <source>
        <dbReference type="ARBA" id="ARBA00005201"/>
    </source>
</evidence>
<dbReference type="GO" id="GO:0009231">
    <property type="term" value="P:riboflavin biosynthetic process"/>
    <property type="evidence" value="ECO:0007669"/>
    <property type="project" value="InterPro"/>
</dbReference>
<proteinExistence type="inferred from homology"/>
<evidence type="ECO:0000256" key="14">
    <source>
        <dbReference type="ARBA" id="ARBA00049494"/>
    </source>
</evidence>
<evidence type="ECO:0000256" key="1">
    <source>
        <dbReference type="ARBA" id="ARBA00002121"/>
    </source>
</evidence>
<dbReference type="PANTHER" id="PTHR22749">
    <property type="entry name" value="RIBOFLAVIN KINASE/FMN ADENYLYLTRANSFERASE"/>
    <property type="match status" value="1"/>
</dbReference>
<dbReference type="UniPathway" id="UPA00277">
    <property type="reaction ID" value="UER00407"/>
</dbReference>
<dbReference type="InterPro" id="IPR023465">
    <property type="entry name" value="Riboflavin_kinase_dom_sf"/>
</dbReference>
<evidence type="ECO:0000313" key="17">
    <source>
        <dbReference type="EMBL" id="REF30744.1"/>
    </source>
</evidence>
<dbReference type="AlphaFoldDB" id="A0A3D9UXP2"/>
<dbReference type="PIRSF" id="PIRSF004491">
    <property type="entry name" value="FAD_Synth"/>
    <property type="match status" value="1"/>
</dbReference>
<evidence type="ECO:0000256" key="11">
    <source>
        <dbReference type="ARBA" id="ARBA00022840"/>
    </source>
</evidence>
<dbReference type="SUPFAM" id="SSF52374">
    <property type="entry name" value="Nucleotidylyl transferase"/>
    <property type="match status" value="1"/>
</dbReference>
<dbReference type="EMBL" id="QTUA01000001">
    <property type="protein sequence ID" value="REF30744.1"/>
    <property type="molecule type" value="Genomic_DNA"/>
</dbReference>
<comment type="pathway">
    <text evidence="2 15">Cofactor biosynthesis; FAD biosynthesis; FAD from FMN: step 1/1.</text>
</comment>
<keyword evidence="12" id="KW-0511">Multifunctional enzyme</keyword>
<dbReference type="FunFam" id="3.40.50.620:FF:000021">
    <property type="entry name" value="Riboflavin biosynthesis protein"/>
    <property type="match status" value="1"/>
</dbReference>
<keyword evidence="6 15" id="KW-0808">Transferase</keyword>
<protein>
    <recommendedName>
        <fullName evidence="15">Riboflavin biosynthesis protein</fullName>
    </recommendedName>
    <domain>
        <recommendedName>
            <fullName evidence="15">Riboflavin kinase</fullName>
            <ecNumber evidence="15">2.7.1.26</ecNumber>
        </recommendedName>
        <alternativeName>
            <fullName evidence="15">Flavokinase</fullName>
        </alternativeName>
    </domain>
    <domain>
        <recommendedName>
            <fullName evidence="15">FMN adenylyltransferase</fullName>
            <ecNumber evidence="15">2.7.7.2</ecNumber>
        </recommendedName>
        <alternativeName>
            <fullName evidence="15">FAD pyrophosphorylase</fullName>
        </alternativeName>
        <alternativeName>
            <fullName evidence="15">FAD synthase</fullName>
        </alternativeName>
    </domain>
</protein>
<dbReference type="FunFam" id="2.40.30.30:FF:000003">
    <property type="entry name" value="Riboflavin biosynthesis protein"/>
    <property type="match status" value="1"/>
</dbReference>
<evidence type="ECO:0000259" key="16">
    <source>
        <dbReference type="SMART" id="SM00904"/>
    </source>
</evidence>
<dbReference type="InterPro" id="IPR023468">
    <property type="entry name" value="Riboflavin_kinase"/>
</dbReference>
<comment type="pathway">
    <text evidence="3 15">Cofactor biosynthesis; FMN biosynthesis; FMN from riboflavin (ATP route): step 1/1.</text>
</comment>
<comment type="similarity">
    <text evidence="15">Belongs to the ribF family.</text>
</comment>
<evidence type="ECO:0000256" key="2">
    <source>
        <dbReference type="ARBA" id="ARBA00004726"/>
    </source>
</evidence>
<comment type="caution">
    <text evidence="17">The sequence shown here is derived from an EMBL/GenBank/DDBJ whole genome shotgun (WGS) entry which is preliminary data.</text>
</comment>
<dbReference type="GO" id="GO:0003919">
    <property type="term" value="F:FMN adenylyltransferase activity"/>
    <property type="evidence" value="ECO:0007669"/>
    <property type="project" value="UniProtKB-UniRule"/>
</dbReference>
<keyword evidence="5 15" id="KW-0288">FMN</keyword>
<evidence type="ECO:0000313" key="18">
    <source>
        <dbReference type="Proteomes" id="UP000256253"/>
    </source>
</evidence>
<evidence type="ECO:0000256" key="4">
    <source>
        <dbReference type="ARBA" id="ARBA00022630"/>
    </source>
</evidence>
<accession>A0A3D9UXP2</accession>